<feature type="compositionally biased region" description="Low complexity" evidence="1">
    <location>
        <begin position="210"/>
        <end position="224"/>
    </location>
</feature>
<feature type="region of interest" description="Disordered" evidence="1">
    <location>
        <begin position="274"/>
        <end position="392"/>
    </location>
</feature>
<dbReference type="Proteomes" id="UP000807306">
    <property type="component" value="Unassembled WGS sequence"/>
</dbReference>
<feature type="compositionally biased region" description="Acidic residues" evidence="1">
    <location>
        <begin position="123"/>
        <end position="136"/>
    </location>
</feature>
<feature type="compositionally biased region" description="Basic and acidic residues" evidence="1">
    <location>
        <begin position="226"/>
        <end position="245"/>
    </location>
</feature>
<evidence type="ECO:0000256" key="1">
    <source>
        <dbReference type="SAM" id="MobiDB-lite"/>
    </source>
</evidence>
<comment type="caution">
    <text evidence="2">The sequence shown here is derived from an EMBL/GenBank/DDBJ whole genome shotgun (WGS) entry which is preliminary data.</text>
</comment>
<feature type="compositionally biased region" description="Basic and acidic residues" evidence="1">
    <location>
        <begin position="311"/>
        <end position="326"/>
    </location>
</feature>
<evidence type="ECO:0000313" key="3">
    <source>
        <dbReference type="Proteomes" id="UP000807306"/>
    </source>
</evidence>
<name>A0A9P6JQ63_9AGAR</name>
<feature type="region of interest" description="Disordered" evidence="1">
    <location>
        <begin position="445"/>
        <end position="510"/>
    </location>
</feature>
<organism evidence="2 3">
    <name type="scientific">Crepidotus variabilis</name>
    <dbReference type="NCBI Taxonomy" id="179855"/>
    <lineage>
        <taxon>Eukaryota</taxon>
        <taxon>Fungi</taxon>
        <taxon>Dikarya</taxon>
        <taxon>Basidiomycota</taxon>
        <taxon>Agaricomycotina</taxon>
        <taxon>Agaricomycetes</taxon>
        <taxon>Agaricomycetidae</taxon>
        <taxon>Agaricales</taxon>
        <taxon>Agaricineae</taxon>
        <taxon>Crepidotaceae</taxon>
        <taxon>Crepidotus</taxon>
    </lineage>
</organism>
<feature type="compositionally biased region" description="Basic residues" evidence="1">
    <location>
        <begin position="1"/>
        <end position="20"/>
    </location>
</feature>
<feature type="compositionally biased region" description="Polar residues" evidence="1">
    <location>
        <begin position="499"/>
        <end position="510"/>
    </location>
</feature>
<dbReference type="AlphaFoldDB" id="A0A9P6JQ63"/>
<keyword evidence="3" id="KW-1185">Reference proteome</keyword>
<feature type="compositionally biased region" description="Low complexity" evidence="1">
    <location>
        <begin position="459"/>
        <end position="486"/>
    </location>
</feature>
<dbReference type="OrthoDB" id="3219024at2759"/>
<proteinExistence type="predicted"/>
<evidence type="ECO:0000313" key="2">
    <source>
        <dbReference type="EMBL" id="KAF9528543.1"/>
    </source>
</evidence>
<gene>
    <name evidence="2" type="ORF">CPB83DRAFT_854343</name>
</gene>
<feature type="compositionally biased region" description="Low complexity" evidence="1">
    <location>
        <begin position="76"/>
        <end position="86"/>
    </location>
</feature>
<dbReference type="EMBL" id="MU157852">
    <property type="protein sequence ID" value="KAF9528543.1"/>
    <property type="molecule type" value="Genomic_DNA"/>
</dbReference>
<feature type="compositionally biased region" description="Acidic residues" evidence="1">
    <location>
        <begin position="167"/>
        <end position="176"/>
    </location>
</feature>
<accession>A0A9P6JQ63</accession>
<feature type="compositionally biased region" description="Low complexity" evidence="1">
    <location>
        <begin position="274"/>
        <end position="286"/>
    </location>
</feature>
<protein>
    <submittedName>
        <fullName evidence="2">Uncharacterized protein</fullName>
    </submittedName>
</protein>
<feature type="region of interest" description="Disordered" evidence="1">
    <location>
        <begin position="1"/>
        <end position="251"/>
    </location>
</feature>
<sequence>MPPHKARTSSAVRHNHHGIHSRSSSATRLPGTGAAGNMNLQLTQKDPHLVGKLTRTSSSQRVHSKEHLAAGLGMTQNPKQKPQPQNHAHAQSRAGVKPQQQQQATAKGTRAGFAMAPSADGSDSSEEDEEEEEDNERNDKTGDGDDDEEWVSTAESGAATPNHLESDSDTEAEVDTEPIKGSTVKDAQGAKVDKKGHANPNPKGVLNTEQVNTQLLHQQNQQQQRDSSREQKSRPDALKRNDTARAGDFVIAKPPPLVPVLQQMQQPVIPVTAQPARTPTTATGAPVQHARHRAEQHVPVLQAPPAAQKSTSDRERGRGVMERETSIDSTSTTTNGRNRPSSRTNSAPQGRQLAAQTQGQAQSRPERPKRSRPPSTHSITKADGQHLRPHPLIRGHSFNAAASGTSAPGLTVGGSTGPASLMVGGAAATPKPAPLAPLTVIPTSSEYPDVSASTPPPASGSSSMKGYFMSSSPASMKTMPTTSPSSDGVGGNSDKRRQSFSSQHSVTTIPVHSTIIREPAAQPAPSGSGYSFGYPRARTLSTMSTNSSSAALSALAQQLPSGVSSPHPSTHYSASPYHPHTQPHSSASSIYSSTSTYQGGYPSAHPHPSSSAYHPHSAHPSYPSTRPPSPLAPPQISFFPPVNPYANVEGIHPLLPNPYLCNHLTVLSRKAPIRESWERVMKARKGVGQA</sequence>
<reference evidence="2" key="1">
    <citation type="submission" date="2020-11" db="EMBL/GenBank/DDBJ databases">
        <authorList>
            <consortium name="DOE Joint Genome Institute"/>
            <person name="Ahrendt S."/>
            <person name="Riley R."/>
            <person name="Andreopoulos W."/>
            <person name="Labutti K."/>
            <person name="Pangilinan J."/>
            <person name="Ruiz-Duenas F.J."/>
            <person name="Barrasa J.M."/>
            <person name="Sanchez-Garcia M."/>
            <person name="Camarero S."/>
            <person name="Miyauchi S."/>
            <person name="Serrano A."/>
            <person name="Linde D."/>
            <person name="Babiker R."/>
            <person name="Drula E."/>
            <person name="Ayuso-Fernandez I."/>
            <person name="Pacheco R."/>
            <person name="Padilla G."/>
            <person name="Ferreira P."/>
            <person name="Barriuso J."/>
            <person name="Kellner H."/>
            <person name="Castanera R."/>
            <person name="Alfaro M."/>
            <person name="Ramirez L."/>
            <person name="Pisabarro A.G."/>
            <person name="Kuo A."/>
            <person name="Tritt A."/>
            <person name="Lipzen A."/>
            <person name="He G."/>
            <person name="Yan M."/>
            <person name="Ng V."/>
            <person name="Cullen D."/>
            <person name="Martin F."/>
            <person name="Rosso M.-N."/>
            <person name="Henrissat B."/>
            <person name="Hibbett D."/>
            <person name="Martinez A.T."/>
            <person name="Grigoriev I.V."/>
        </authorList>
    </citation>
    <scope>NUCLEOTIDE SEQUENCE</scope>
    <source>
        <strain evidence="2">CBS 506.95</strain>
    </source>
</reference>
<feature type="compositionally biased region" description="Low complexity" evidence="1">
    <location>
        <begin position="585"/>
        <end position="624"/>
    </location>
</feature>
<feature type="compositionally biased region" description="Polar residues" evidence="1">
    <location>
        <begin position="327"/>
        <end position="362"/>
    </location>
</feature>
<feature type="compositionally biased region" description="Polar residues" evidence="1">
    <location>
        <begin position="558"/>
        <end position="573"/>
    </location>
</feature>
<feature type="region of interest" description="Disordered" evidence="1">
    <location>
        <begin position="558"/>
        <end position="635"/>
    </location>
</feature>